<protein>
    <recommendedName>
        <fullName evidence="1">HTH LytTR-type domain-containing protein</fullName>
    </recommendedName>
</protein>
<dbReference type="SMART" id="SM00850">
    <property type="entry name" value="LytTR"/>
    <property type="match status" value="1"/>
</dbReference>
<accession>A0A1S2VLZ6</accession>
<dbReference type="InterPro" id="IPR007492">
    <property type="entry name" value="LytTR_DNA-bd_dom"/>
</dbReference>
<sequence length="88" mass="10051">MEGDINYSWVYLTDGTRLVQGKCLKMMQQAVPGFIRIHKSHLVNPQFIHRCMVPRGREGEIIMRSGLTLPVAKRRGKELLETWEGVAA</sequence>
<organism evidence="2 3">
    <name type="scientific">Arsenicibacter rosenii</name>
    <dbReference type="NCBI Taxonomy" id="1750698"/>
    <lineage>
        <taxon>Bacteria</taxon>
        <taxon>Pseudomonadati</taxon>
        <taxon>Bacteroidota</taxon>
        <taxon>Cytophagia</taxon>
        <taxon>Cytophagales</taxon>
        <taxon>Spirosomataceae</taxon>
        <taxon>Arsenicibacter</taxon>
    </lineage>
</organism>
<evidence type="ECO:0000313" key="2">
    <source>
        <dbReference type="EMBL" id="OIN59782.1"/>
    </source>
</evidence>
<dbReference type="EMBL" id="MORL01000003">
    <property type="protein sequence ID" value="OIN59782.1"/>
    <property type="molecule type" value="Genomic_DNA"/>
</dbReference>
<dbReference type="Gene3D" id="2.40.50.1020">
    <property type="entry name" value="LytTr DNA-binding domain"/>
    <property type="match status" value="1"/>
</dbReference>
<proteinExistence type="predicted"/>
<evidence type="ECO:0000313" key="3">
    <source>
        <dbReference type="Proteomes" id="UP000181790"/>
    </source>
</evidence>
<dbReference type="GO" id="GO:0003677">
    <property type="term" value="F:DNA binding"/>
    <property type="evidence" value="ECO:0007669"/>
    <property type="project" value="InterPro"/>
</dbReference>
<keyword evidence="3" id="KW-1185">Reference proteome</keyword>
<dbReference type="AlphaFoldDB" id="A0A1S2VLZ6"/>
<evidence type="ECO:0000259" key="1">
    <source>
        <dbReference type="SMART" id="SM00850"/>
    </source>
</evidence>
<feature type="domain" description="HTH LytTR-type" evidence="1">
    <location>
        <begin position="3"/>
        <end position="84"/>
    </location>
</feature>
<dbReference type="Proteomes" id="UP000181790">
    <property type="component" value="Unassembled WGS sequence"/>
</dbReference>
<reference evidence="2 3" key="1">
    <citation type="submission" date="2016-10" db="EMBL/GenBank/DDBJ databases">
        <title>Arsenicibacter rosenii gen. nov., sp. nov., an efficient arsenic-methylating bacterium isolated from an arsenic-contaminated paddy soil.</title>
        <authorList>
            <person name="Huang K."/>
        </authorList>
    </citation>
    <scope>NUCLEOTIDE SEQUENCE [LARGE SCALE GENOMIC DNA]</scope>
    <source>
        <strain evidence="2 3">SM-1</strain>
    </source>
</reference>
<name>A0A1S2VLZ6_9BACT</name>
<dbReference type="Pfam" id="PF04397">
    <property type="entry name" value="LytTR"/>
    <property type="match status" value="1"/>
</dbReference>
<gene>
    <name evidence="2" type="ORF">BLX24_07960</name>
</gene>
<comment type="caution">
    <text evidence="2">The sequence shown here is derived from an EMBL/GenBank/DDBJ whole genome shotgun (WGS) entry which is preliminary data.</text>
</comment>